<proteinExistence type="inferred from homology"/>
<dbReference type="GO" id="GO:0006281">
    <property type="term" value="P:DNA repair"/>
    <property type="evidence" value="ECO:0007669"/>
    <property type="project" value="TreeGrafter"/>
</dbReference>
<evidence type="ECO:0000313" key="6">
    <source>
        <dbReference type="Proteomes" id="UP000316714"/>
    </source>
</evidence>
<dbReference type="Gene3D" id="1.10.150.240">
    <property type="entry name" value="Putative phosphatase, domain 2"/>
    <property type="match status" value="1"/>
</dbReference>
<accession>A0A5C5VCW3</accession>
<keyword evidence="6" id="KW-1185">Reference proteome</keyword>
<comment type="catalytic activity">
    <reaction evidence="1">
        <text>2-phosphoglycolate + H2O = glycolate + phosphate</text>
        <dbReference type="Rhea" id="RHEA:14369"/>
        <dbReference type="ChEBI" id="CHEBI:15377"/>
        <dbReference type="ChEBI" id="CHEBI:29805"/>
        <dbReference type="ChEBI" id="CHEBI:43474"/>
        <dbReference type="ChEBI" id="CHEBI:58033"/>
        <dbReference type="EC" id="3.1.3.18"/>
    </reaction>
</comment>
<dbReference type="SFLD" id="SFLDG01129">
    <property type="entry name" value="C1.5:_HAD__Beta-PGM__Phosphata"/>
    <property type="match status" value="1"/>
</dbReference>
<gene>
    <name evidence="5" type="primary">ppaX</name>
    <name evidence="5" type="ORF">KOR34_13410</name>
</gene>
<dbReference type="AlphaFoldDB" id="A0A5C5VCW3"/>
<dbReference type="InterPro" id="IPR036412">
    <property type="entry name" value="HAD-like_sf"/>
</dbReference>
<dbReference type="EC" id="3.1.3.18" evidence="4"/>
<comment type="similarity">
    <text evidence="3">Belongs to the HAD-like hydrolase superfamily. CbbY/CbbZ/Gph/YieH family.</text>
</comment>
<dbReference type="RefSeq" id="WP_146563339.1">
    <property type="nucleotide sequence ID" value="NZ_SIHJ01000001.1"/>
</dbReference>
<evidence type="ECO:0000256" key="3">
    <source>
        <dbReference type="ARBA" id="ARBA00006171"/>
    </source>
</evidence>
<evidence type="ECO:0000256" key="2">
    <source>
        <dbReference type="ARBA" id="ARBA00004818"/>
    </source>
</evidence>
<comment type="pathway">
    <text evidence="2">Organic acid metabolism; glycolate biosynthesis; glycolate from 2-phosphoglycolate: step 1/1.</text>
</comment>
<dbReference type="InterPro" id="IPR050155">
    <property type="entry name" value="HAD-like_hydrolase_sf"/>
</dbReference>
<sequence>MKTCLFDIDGTLIQTGGAGQVAFAQTFADLFGVDEITKEVSFSGRSDRAIALDLMRSHGIEVNESNWHVFRNGYAERLPAALEECVGRVLPGVESLLDTLRQRGDVLIGLLTGNLEQTAELKLGYYGLWDHFPFGGFGDNCTERNDIAAIAVEHAVRLHGEPGAKDAHTVVVIGDTMHDVTCAHSVGAKAVAVPTGGQSADELARSNPDLLVDTLEQSDELLAWFDN</sequence>
<dbReference type="Proteomes" id="UP000316714">
    <property type="component" value="Unassembled WGS sequence"/>
</dbReference>
<evidence type="ECO:0000256" key="4">
    <source>
        <dbReference type="ARBA" id="ARBA00013078"/>
    </source>
</evidence>
<organism evidence="5 6">
    <name type="scientific">Posidoniimonas corsicana</name>
    <dbReference type="NCBI Taxonomy" id="1938618"/>
    <lineage>
        <taxon>Bacteria</taxon>
        <taxon>Pseudomonadati</taxon>
        <taxon>Planctomycetota</taxon>
        <taxon>Planctomycetia</taxon>
        <taxon>Pirellulales</taxon>
        <taxon>Lacipirellulaceae</taxon>
        <taxon>Posidoniimonas</taxon>
    </lineage>
</organism>
<evidence type="ECO:0000256" key="1">
    <source>
        <dbReference type="ARBA" id="ARBA00000830"/>
    </source>
</evidence>
<dbReference type="InterPro" id="IPR023214">
    <property type="entry name" value="HAD_sf"/>
</dbReference>
<dbReference type="EMBL" id="SIHJ01000001">
    <property type="protein sequence ID" value="TWT36436.1"/>
    <property type="molecule type" value="Genomic_DNA"/>
</dbReference>
<keyword evidence="5" id="KW-0378">Hydrolase</keyword>
<comment type="caution">
    <text evidence="5">The sequence shown here is derived from an EMBL/GenBank/DDBJ whole genome shotgun (WGS) entry which is preliminary data.</text>
</comment>
<protein>
    <recommendedName>
        <fullName evidence="4">phosphoglycolate phosphatase</fullName>
        <ecNumber evidence="4">3.1.3.18</ecNumber>
    </recommendedName>
</protein>
<dbReference type="Pfam" id="PF12710">
    <property type="entry name" value="HAD"/>
    <property type="match status" value="1"/>
</dbReference>
<dbReference type="PANTHER" id="PTHR43434">
    <property type="entry name" value="PHOSPHOGLYCOLATE PHOSPHATASE"/>
    <property type="match status" value="1"/>
</dbReference>
<name>A0A5C5VCW3_9BACT</name>
<evidence type="ECO:0000313" key="5">
    <source>
        <dbReference type="EMBL" id="TWT36436.1"/>
    </source>
</evidence>
<dbReference type="SFLD" id="SFLDS00003">
    <property type="entry name" value="Haloacid_Dehalogenase"/>
    <property type="match status" value="1"/>
</dbReference>
<dbReference type="GO" id="GO:0005829">
    <property type="term" value="C:cytosol"/>
    <property type="evidence" value="ECO:0007669"/>
    <property type="project" value="TreeGrafter"/>
</dbReference>
<dbReference type="SUPFAM" id="SSF56784">
    <property type="entry name" value="HAD-like"/>
    <property type="match status" value="1"/>
</dbReference>
<dbReference type="Gene3D" id="3.40.50.1000">
    <property type="entry name" value="HAD superfamily/HAD-like"/>
    <property type="match status" value="1"/>
</dbReference>
<dbReference type="OrthoDB" id="9781769at2"/>
<dbReference type="GO" id="GO:0008967">
    <property type="term" value="F:phosphoglycolate phosphatase activity"/>
    <property type="evidence" value="ECO:0007669"/>
    <property type="project" value="UniProtKB-EC"/>
</dbReference>
<dbReference type="PANTHER" id="PTHR43434:SF1">
    <property type="entry name" value="PHOSPHOGLYCOLATE PHOSPHATASE"/>
    <property type="match status" value="1"/>
</dbReference>
<dbReference type="InterPro" id="IPR023198">
    <property type="entry name" value="PGP-like_dom2"/>
</dbReference>
<reference evidence="5 6" key="1">
    <citation type="submission" date="2019-02" db="EMBL/GenBank/DDBJ databases">
        <title>Deep-cultivation of Planctomycetes and their phenomic and genomic characterization uncovers novel biology.</title>
        <authorList>
            <person name="Wiegand S."/>
            <person name="Jogler M."/>
            <person name="Boedeker C."/>
            <person name="Pinto D."/>
            <person name="Vollmers J."/>
            <person name="Rivas-Marin E."/>
            <person name="Kohn T."/>
            <person name="Peeters S.H."/>
            <person name="Heuer A."/>
            <person name="Rast P."/>
            <person name="Oberbeckmann S."/>
            <person name="Bunk B."/>
            <person name="Jeske O."/>
            <person name="Meyerdierks A."/>
            <person name="Storesund J.E."/>
            <person name="Kallscheuer N."/>
            <person name="Luecker S."/>
            <person name="Lage O.M."/>
            <person name="Pohl T."/>
            <person name="Merkel B.J."/>
            <person name="Hornburger P."/>
            <person name="Mueller R.-W."/>
            <person name="Bruemmer F."/>
            <person name="Labrenz M."/>
            <person name="Spormann A.M."/>
            <person name="Op Den Camp H."/>
            <person name="Overmann J."/>
            <person name="Amann R."/>
            <person name="Jetten M.S.M."/>
            <person name="Mascher T."/>
            <person name="Medema M.H."/>
            <person name="Devos D.P."/>
            <person name="Kaster A.-K."/>
            <person name="Ovreas L."/>
            <person name="Rohde M."/>
            <person name="Galperin M.Y."/>
            <person name="Jogler C."/>
        </authorList>
    </citation>
    <scope>NUCLEOTIDE SEQUENCE [LARGE SCALE GENOMIC DNA]</scope>
    <source>
        <strain evidence="5 6">KOR34</strain>
    </source>
</reference>